<feature type="compositionally biased region" description="Basic residues" evidence="1">
    <location>
        <begin position="153"/>
        <end position="164"/>
    </location>
</feature>
<comment type="caution">
    <text evidence="2">The sequence shown here is derived from an EMBL/GenBank/DDBJ whole genome shotgun (WGS) entry which is preliminary data.</text>
</comment>
<feature type="region of interest" description="Disordered" evidence="1">
    <location>
        <begin position="134"/>
        <end position="174"/>
    </location>
</feature>
<sequence>MLAISPTGCAYPQPFICACGAQNTVAGRDRERDGVTLLGGENLPRTKCETQEPSTERSAPPTHRRRTGARHRHLHATGCVSLLAMRVHVIRIDALPVGQDDLLQKLARPRRPPAILSLSHPVLRGYLPLASCDSSCSDPSSAPPPPSLSVRSRAGRRTHPRGPHAPRASLPPASNALHVLGGVEIGRLTYMRARGSRKQTGYADPILARSRYIHTIIDELFKI</sequence>
<evidence type="ECO:0000313" key="3">
    <source>
        <dbReference type="Proteomes" id="UP001215598"/>
    </source>
</evidence>
<dbReference type="AlphaFoldDB" id="A0AAD7IDI7"/>
<feature type="region of interest" description="Disordered" evidence="1">
    <location>
        <begin position="40"/>
        <end position="72"/>
    </location>
</feature>
<gene>
    <name evidence="2" type="ORF">B0H16DRAFT_56151</name>
</gene>
<organism evidence="2 3">
    <name type="scientific">Mycena metata</name>
    <dbReference type="NCBI Taxonomy" id="1033252"/>
    <lineage>
        <taxon>Eukaryota</taxon>
        <taxon>Fungi</taxon>
        <taxon>Dikarya</taxon>
        <taxon>Basidiomycota</taxon>
        <taxon>Agaricomycotina</taxon>
        <taxon>Agaricomycetes</taxon>
        <taxon>Agaricomycetidae</taxon>
        <taxon>Agaricales</taxon>
        <taxon>Marasmiineae</taxon>
        <taxon>Mycenaceae</taxon>
        <taxon>Mycena</taxon>
    </lineage>
</organism>
<accession>A0AAD7IDI7</accession>
<feature type="compositionally biased region" description="Basic residues" evidence="1">
    <location>
        <begin position="62"/>
        <end position="72"/>
    </location>
</feature>
<dbReference type="Proteomes" id="UP001215598">
    <property type="component" value="Unassembled WGS sequence"/>
</dbReference>
<dbReference type="EMBL" id="JARKIB010000102">
    <property type="protein sequence ID" value="KAJ7740648.1"/>
    <property type="molecule type" value="Genomic_DNA"/>
</dbReference>
<evidence type="ECO:0000256" key="1">
    <source>
        <dbReference type="SAM" id="MobiDB-lite"/>
    </source>
</evidence>
<name>A0AAD7IDI7_9AGAR</name>
<proteinExistence type="predicted"/>
<protein>
    <submittedName>
        <fullName evidence="2">Uncharacterized protein</fullName>
    </submittedName>
</protein>
<keyword evidence="3" id="KW-1185">Reference proteome</keyword>
<evidence type="ECO:0000313" key="2">
    <source>
        <dbReference type="EMBL" id="KAJ7740648.1"/>
    </source>
</evidence>
<reference evidence="2" key="1">
    <citation type="submission" date="2023-03" db="EMBL/GenBank/DDBJ databases">
        <title>Massive genome expansion in bonnet fungi (Mycena s.s.) driven by repeated elements and novel gene families across ecological guilds.</title>
        <authorList>
            <consortium name="Lawrence Berkeley National Laboratory"/>
            <person name="Harder C.B."/>
            <person name="Miyauchi S."/>
            <person name="Viragh M."/>
            <person name="Kuo A."/>
            <person name="Thoen E."/>
            <person name="Andreopoulos B."/>
            <person name="Lu D."/>
            <person name="Skrede I."/>
            <person name="Drula E."/>
            <person name="Henrissat B."/>
            <person name="Morin E."/>
            <person name="Kohler A."/>
            <person name="Barry K."/>
            <person name="LaButti K."/>
            <person name="Morin E."/>
            <person name="Salamov A."/>
            <person name="Lipzen A."/>
            <person name="Mereny Z."/>
            <person name="Hegedus B."/>
            <person name="Baldrian P."/>
            <person name="Stursova M."/>
            <person name="Weitz H."/>
            <person name="Taylor A."/>
            <person name="Grigoriev I.V."/>
            <person name="Nagy L.G."/>
            <person name="Martin F."/>
            <person name="Kauserud H."/>
        </authorList>
    </citation>
    <scope>NUCLEOTIDE SEQUENCE</scope>
    <source>
        <strain evidence="2">CBHHK182m</strain>
    </source>
</reference>